<keyword evidence="2" id="KW-1185">Reference proteome</keyword>
<name>A0A4T0FLM5_9BASI</name>
<dbReference type="EMBL" id="SPNW01000051">
    <property type="protein sequence ID" value="TIA87636.1"/>
    <property type="molecule type" value="Genomic_DNA"/>
</dbReference>
<dbReference type="Proteomes" id="UP000310189">
    <property type="component" value="Unassembled WGS sequence"/>
</dbReference>
<accession>A0A4T0FLM5</accession>
<evidence type="ECO:0008006" key="3">
    <source>
        <dbReference type="Google" id="ProtNLM"/>
    </source>
</evidence>
<evidence type="ECO:0000313" key="1">
    <source>
        <dbReference type="EMBL" id="TIA87636.1"/>
    </source>
</evidence>
<reference evidence="1 2" key="1">
    <citation type="submission" date="2019-03" db="EMBL/GenBank/DDBJ databases">
        <title>Sequencing 23 genomes of Wallemia ichthyophaga.</title>
        <authorList>
            <person name="Gostincar C."/>
        </authorList>
    </citation>
    <scope>NUCLEOTIDE SEQUENCE [LARGE SCALE GENOMIC DNA]</scope>
    <source>
        <strain evidence="1 2">EXF-5753</strain>
    </source>
</reference>
<sequence length="186" mass="20548">MTALIERGIYVLRKKGNRSFQVFQGSSLSAVKDEAPSLFVKISTWTGRVELRDEPSQDVIATSKRKSWSSKYDVQIAQTQPDNHTVTLQRAGIFTTKRFFALPSGMKCVVKRGSSTGQYVVFDLQSNDILATFEKSVSFRKAGVLRLHAPGHSQQDLTSLFMAIATMLKIAQDRQRSAASASNGSV</sequence>
<dbReference type="AlphaFoldDB" id="A0A4T0FLM5"/>
<protein>
    <recommendedName>
        <fullName evidence="3">Tubby C-terminal domain-containing protein</fullName>
    </recommendedName>
</protein>
<dbReference type="OrthoDB" id="3412148at2759"/>
<gene>
    <name evidence="1" type="ORF">E3P99_03048</name>
</gene>
<evidence type="ECO:0000313" key="2">
    <source>
        <dbReference type="Proteomes" id="UP000310189"/>
    </source>
</evidence>
<proteinExistence type="predicted"/>
<comment type="caution">
    <text evidence="1">The sequence shown here is derived from an EMBL/GenBank/DDBJ whole genome shotgun (WGS) entry which is preliminary data.</text>
</comment>
<organism evidence="1 2">
    <name type="scientific">Wallemia hederae</name>
    <dbReference type="NCBI Taxonomy" id="1540922"/>
    <lineage>
        <taxon>Eukaryota</taxon>
        <taxon>Fungi</taxon>
        <taxon>Dikarya</taxon>
        <taxon>Basidiomycota</taxon>
        <taxon>Wallemiomycotina</taxon>
        <taxon>Wallemiomycetes</taxon>
        <taxon>Wallemiales</taxon>
        <taxon>Wallemiaceae</taxon>
        <taxon>Wallemia</taxon>
    </lineage>
</organism>